<dbReference type="GO" id="GO:0003676">
    <property type="term" value="F:nucleic acid binding"/>
    <property type="evidence" value="ECO:0007669"/>
    <property type="project" value="InterPro"/>
</dbReference>
<accession>A0A7S2DWI2</accession>
<feature type="region of interest" description="Disordered" evidence="1">
    <location>
        <begin position="63"/>
        <end position="82"/>
    </location>
</feature>
<feature type="domain" description="G-patch" evidence="2">
    <location>
        <begin position="26"/>
        <end position="72"/>
    </location>
</feature>
<feature type="compositionally biased region" description="Basic and acidic residues" evidence="1">
    <location>
        <begin position="143"/>
        <end position="166"/>
    </location>
</feature>
<dbReference type="SMART" id="SM00443">
    <property type="entry name" value="G_patch"/>
    <property type="match status" value="1"/>
</dbReference>
<evidence type="ECO:0000256" key="1">
    <source>
        <dbReference type="SAM" id="MobiDB-lite"/>
    </source>
</evidence>
<sequence>MDLKLLSKSTVNLLGCKQNEGAASAVSDFALRQMEKMGWKKGMGLGKDENGIADHIRIEKKDGKDGLGMADQERSDEAKAAGWWNNGFANTLDKIQIGEKKKSKKRKRPSNSTEVPSFDELFAATGGARLGMRARRSQNGKIRRAEAVDTKDEGSKDTIEGSGKKKDERRKKMKGENSESSPKNRSSGDRKEKRAKKKERKAKKMKKREK</sequence>
<dbReference type="PANTHER" id="PTHR23149">
    <property type="entry name" value="G PATCH DOMAIN CONTAINING PROTEIN"/>
    <property type="match status" value="1"/>
</dbReference>
<evidence type="ECO:0000259" key="2">
    <source>
        <dbReference type="PROSITE" id="PS50174"/>
    </source>
</evidence>
<feature type="compositionally biased region" description="Basic residues" evidence="1">
    <location>
        <begin position="132"/>
        <end position="142"/>
    </location>
</feature>
<feature type="compositionally biased region" description="Basic and acidic residues" evidence="1">
    <location>
        <begin position="63"/>
        <end position="79"/>
    </location>
</feature>
<protein>
    <recommendedName>
        <fullName evidence="2">G-patch domain-containing protein</fullName>
    </recommendedName>
</protein>
<dbReference type="Pfam" id="PF01585">
    <property type="entry name" value="G-patch"/>
    <property type="match status" value="1"/>
</dbReference>
<dbReference type="PROSITE" id="PS50174">
    <property type="entry name" value="G_PATCH"/>
    <property type="match status" value="1"/>
</dbReference>
<feature type="compositionally biased region" description="Basic residues" evidence="1">
    <location>
        <begin position="193"/>
        <end position="210"/>
    </location>
</feature>
<dbReference type="InterPro" id="IPR050656">
    <property type="entry name" value="PINX1"/>
</dbReference>
<evidence type="ECO:0000313" key="3">
    <source>
        <dbReference type="EMBL" id="CAD9464913.1"/>
    </source>
</evidence>
<name>A0A7S2DWI2_9STRA</name>
<dbReference type="AlphaFoldDB" id="A0A7S2DWI2"/>
<dbReference type="EMBL" id="HBGS01049548">
    <property type="protein sequence ID" value="CAD9464913.1"/>
    <property type="molecule type" value="Transcribed_RNA"/>
</dbReference>
<gene>
    <name evidence="3" type="ORF">DSPE1174_LOCUS25817</name>
</gene>
<feature type="region of interest" description="Disordered" evidence="1">
    <location>
        <begin position="95"/>
        <end position="210"/>
    </location>
</feature>
<reference evidence="3" key="1">
    <citation type="submission" date="2021-01" db="EMBL/GenBank/DDBJ databases">
        <authorList>
            <person name="Corre E."/>
            <person name="Pelletier E."/>
            <person name="Niang G."/>
            <person name="Scheremetjew M."/>
            <person name="Finn R."/>
            <person name="Kale V."/>
            <person name="Holt S."/>
            <person name="Cochrane G."/>
            <person name="Meng A."/>
            <person name="Brown T."/>
            <person name="Cohen L."/>
        </authorList>
    </citation>
    <scope>NUCLEOTIDE SEQUENCE</scope>
    <source>
        <strain evidence="3">CCMP1381</strain>
    </source>
</reference>
<proteinExistence type="predicted"/>
<organism evidence="3">
    <name type="scientific">Octactis speculum</name>
    <dbReference type="NCBI Taxonomy" id="3111310"/>
    <lineage>
        <taxon>Eukaryota</taxon>
        <taxon>Sar</taxon>
        <taxon>Stramenopiles</taxon>
        <taxon>Ochrophyta</taxon>
        <taxon>Dictyochophyceae</taxon>
        <taxon>Dictyochales</taxon>
        <taxon>Dictyochaceae</taxon>
        <taxon>Octactis</taxon>
    </lineage>
</organism>
<dbReference type="InterPro" id="IPR000467">
    <property type="entry name" value="G_patch_dom"/>
</dbReference>